<protein>
    <submittedName>
        <fullName evidence="2">Uncharacterized protein</fullName>
    </submittedName>
</protein>
<feature type="compositionally biased region" description="Pro residues" evidence="1">
    <location>
        <begin position="50"/>
        <end position="82"/>
    </location>
</feature>
<evidence type="ECO:0000313" key="2">
    <source>
        <dbReference type="EMBL" id="ACO65583.1"/>
    </source>
</evidence>
<dbReference type="GeneID" id="8246508"/>
<dbReference type="OrthoDB" id="534076at2759"/>
<dbReference type="OMA" id="DEVCVAW"/>
<gene>
    <name evidence="2" type="ORF">MICPUN_61416</name>
</gene>
<feature type="compositionally biased region" description="Low complexity" evidence="1">
    <location>
        <begin position="14"/>
        <end position="32"/>
    </location>
</feature>
<dbReference type="RefSeq" id="XP_002504325.1">
    <property type="nucleotide sequence ID" value="XM_002504279.1"/>
</dbReference>
<dbReference type="InParanoid" id="C1ECH1"/>
<dbReference type="EMBL" id="CP001329">
    <property type="protein sequence ID" value="ACO65583.1"/>
    <property type="molecule type" value="Genomic_DNA"/>
</dbReference>
<keyword evidence="3" id="KW-1185">Reference proteome</keyword>
<name>C1ECH1_MICCC</name>
<accession>C1ECH1</accession>
<dbReference type="eggNOG" id="ENOG502SD4P">
    <property type="taxonomic scope" value="Eukaryota"/>
</dbReference>
<evidence type="ECO:0000256" key="1">
    <source>
        <dbReference type="SAM" id="MobiDB-lite"/>
    </source>
</evidence>
<dbReference type="KEGG" id="mis:MICPUN_61416"/>
<dbReference type="Proteomes" id="UP000002009">
    <property type="component" value="Chromosome 9"/>
</dbReference>
<proteinExistence type="predicted"/>
<dbReference type="AlphaFoldDB" id="C1ECH1"/>
<evidence type="ECO:0000313" key="3">
    <source>
        <dbReference type="Proteomes" id="UP000002009"/>
    </source>
</evidence>
<sequence length="585" mass="62082">MVHFGRHCATQRGMADPAATPMAPSSAMAPAPGVNPSPDESAREELAPAPAAPPPIPETPPLEPTAVHQPPPLAPQAAPPSGPEYGLDGDLNAAGLGGDEKPPAPASDAAAKVPGPAGTQGRAKGLWRKLKTTVNNMSFINQVGRMAETARPSALKELALKPEHGYAVAMLPTVDEASAGLKDLGVSVDSGSFGGAADVEDVLSPAVALTFTKALDVPDAGMDRQISHVLLRACLYDKGTLVGNVATVKGSPATDANGVPTWRFGDDDDKDKNDFHLLVRTSRKKPRQATANLGGAGGSFDVQIHVELNVVPVATAEDDAACFETDEKTGRRRRLNQVDEVCVAWGRCPWPDQFVGGSTSVDVQLSGASMDEPVALEPSKLAAKRASSVFRKFTDKGKLLAKGPTLSVKIAAANYKYADLVNKLPRDVLCPAAMVPVLATFREMAAVEAAALGRRGVYRNTCNPTLRLLPTLVADATICHELVRAWRRTTARWPPAHLKDPRRRGETLDGLVLKFWPLLHSHAVPDQPVAGNVAATSHREGIVRAFAEDHPVVAMSRNPDEWMHKPFDVAELAHNFGDPLEVYVG</sequence>
<dbReference type="STRING" id="296587.C1ECH1"/>
<organism evidence="2 3">
    <name type="scientific">Micromonas commoda (strain RCC299 / NOUM17 / CCMP2709)</name>
    <name type="common">Picoplanktonic green alga</name>
    <dbReference type="NCBI Taxonomy" id="296587"/>
    <lineage>
        <taxon>Eukaryota</taxon>
        <taxon>Viridiplantae</taxon>
        <taxon>Chlorophyta</taxon>
        <taxon>Mamiellophyceae</taxon>
        <taxon>Mamiellales</taxon>
        <taxon>Mamiellaceae</taxon>
        <taxon>Micromonas</taxon>
    </lineage>
</organism>
<reference evidence="2 3" key="1">
    <citation type="journal article" date="2009" name="Science">
        <title>Green evolution and dynamic adaptations revealed by genomes of the marine picoeukaryotes Micromonas.</title>
        <authorList>
            <person name="Worden A.Z."/>
            <person name="Lee J.H."/>
            <person name="Mock T."/>
            <person name="Rouze P."/>
            <person name="Simmons M.P."/>
            <person name="Aerts A.L."/>
            <person name="Allen A.E."/>
            <person name="Cuvelier M.L."/>
            <person name="Derelle E."/>
            <person name="Everett M.V."/>
            <person name="Foulon E."/>
            <person name="Grimwood J."/>
            <person name="Gundlach H."/>
            <person name="Henrissat B."/>
            <person name="Napoli C."/>
            <person name="McDonald S.M."/>
            <person name="Parker M.S."/>
            <person name="Rombauts S."/>
            <person name="Salamov A."/>
            <person name="Von Dassow P."/>
            <person name="Badger J.H."/>
            <person name="Coutinho P.M."/>
            <person name="Demir E."/>
            <person name="Dubchak I."/>
            <person name="Gentemann C."/>
            <person name="Eikrem W."/>
            <person name="Gready J.E."/>
            <person name="John U."/>
            <person name="Lanier W."/>
            <person name="Lindquist E.A."/>
            <person name="Lucas S."/>
            <person name="Mayer K.F."/>
            <person name="Moreau H."/>
            <person name="Not F."/>
            <person name="Otillar R."/>
            <person name="Panaud O."/>
            <person name="Pangilinan J."/>
            <person name="Paulsen I."/>
            <person name="Piegu B."/>
            <person name="Poliakov A."/>
            <person name="Robbens S."/>
            <person name="Schmutz J."/>
            <person name="Toulza E."/>
            <person name="Wyss T."/>
            <person name="Zelensky A."/>
            <person name="Zhou K."/>
            <person name="Armbrust E.V."/>
            <person name="Bhattacharya D."/>
            <person name="Goodenough U.W."/>
            <person name="Van de Peer Y."/>
            <person name="Grigoriev I.V."/>
        </authorList>
    </citation>
    <scope>NUCLEOTIDE SEQUENCE [LARGE SCALE GENOMIC DNA]</scope>
    <source>
        <strain evidence="3">RCC299 / NOUM17</strain>
    </source>
</reference>
<feature type="region of interest" description="Disordered" evidence="1">
    <location>
        <begin position="1"/>
        <end position="125"/>
    </location>
</feature>